<keyword evidence="3" id="KW-1185">Reference proteome</keyword>
<gene>
    <name evidence="2" type="ORF">Pla108_41950</name>
</gene>
<name>A0A5C5ZXB5_9BACT</name>
<feature type="region of interest" description="Disordered" evidence="1">
    <location>
        <begin position="149"/>
        <end position="170"/>
    </location>
</feature>
<protein>
    <submittedName>
        <fullName evidence="2">Uncharacterized protein</fullName>
    </submittedName>
</protein>
<reference evidence="2 3" key="1">
    <citation type="submission" date="2019-02" db="EMBL/GenBank/DDBJ databases">
        <title>Deep-cultivation of Planctomycetes and their phenomic and genomic characterization uncovers novel biology.</title>
        <authorList>
            <person name="Wiegand S."/>
            <person name="Jogler M."/>
            <person name="Boedeker C."/>
            <person name="Pinto D."/>
            <person name="Vollmers J."/>
            <person name="Rivas-Marin E."/>
            <person name="Kohn T."/>
            <person name="Peeters S.H."/>
            <person name="Heuer A."/>
            <person name="Rast P."/>
            <person name="Oberbeckmann S."/>
            <person name="Bunk B."/>
            <person name="Jeske O."/>
            <person name="Meyerdierks A."/>
            <person name="Storesund J.E."/>
            <person name="Kallscheuer N."/>
            <person name="Luecker S."/>
            <person name="Lage O.M."/>
            <person name="Pohl T."/>
            <person name="Merkel B.J."/>
            <person name="Hornburger P."/>
            <person name="Mueller R.-W."/>
            <person name="Bruemmer F."/>
            <person name="Labrenz M."/>
            <person name="Spormann A.M."/>
            <person name="Op Den Camp H."/>
            <person name="Overmann J."/>
            <person name="Amann R."/>
            <person name="Jetten M.S.M."/>
            <person name="Mascher T."/>
            <person name="Medema M.H."/>
            <person name="Devos D.P."/>
            <person name="Kaster A.-K."/>
            <person name="Ovreas L."/>
            <person name="Rohde M."/>
            <person name="Galperin M.Y."/>
            <person name="Jogler C."/>
        </authorList>
    </citation>
    <scope>NUCLEOTIDE SEQUENCE [LARGE SCALE GENOMIC DNA]</scope>
    <source>
        <strain evidence="2 3">Pla108</strain>
    </source>
</reference>
<evidence type="ECO:0000313" key="2">
    <source>
        <dbReference type="EMBL" id="TWT91785.1"/>
    </source>
</evidence>
<evidence type="ECO:0000313" key="3">
    <source>
        <dbReference type="Proteomes" id="UP000317421"/>
    </source>
</evidence>
<dbReference type="AlphaFoldDB" id="A0A5C5ZXB5"/>
<organism evidence="2 3">
    <name type="scientific">Botrimarina colliarenosi</name>
    <dbReference type="NCBI Taxonomy" id="2528001"/>
    <lineage>
        <taxon>Bacteria</taxon>
        <taxon>Pseudomonadati</taxon>
        <taxon>Planctomycetota</taxon>
        <taxon>Planctomycetia</taxon>
        <taxon>Pirellulales</taxon>
        <taxon>Lacipirellulaceae</taxon>
        <taxon>Botrimarina</taxon>
    </lineage>
</organism>
<accession>A0A5C5ZXB5</accession>
<dbReference type="Proteomes" id="UP000317421">
    <property type="component" value="Unassembled WGS sequence"/>
</dbReference>
<sequence>MTGEPAEASVSDSIYATVKPHRLDQHRRVARRPNSLRSRPRLDISAPLPWVFEAADEASAAAVNAVGRAGFKIIGSRLWCPPIAFKDADQVRPKTETGGQLLGVISWGEPDSQLAEGAIAVALLTPSIDVTPYFSNGCAPLAGSKPVIEPRAGSRLPRRQESQKTLSQRGVAAKPVATMLCLQLEAAPFRKSRLQLCTDSSNQSD</sequence>
<dbReference type="EMBL" id="SJPR01000015">
    <property type="protein sequence ID" value="TWT91785.1"/>
    <property type="molecule type" value="Genomic_DNA"/>
</dbReference>
<comment type="caution">
    <text evidence="2">The sequence shown here is derived from an EMBL/GenBank/DDBJ whole genome shotgun (WGS) entry which is preliminary data.</text>
</comment>
<proteinExistence type="predicted"/>
<evidence type="ECO:0000256" key="1">
    <source>
        <dbReference type="SAM" id="MobiDB-lite"/>
    </source>
</evidence>